<reference evidence="2 3" key="1">
    <citation type="submission" date="2018-05" db="EMBL/GenBank/DDBJ databases">
        <title>Rhodoferax soyangensis sp.nov., isolated from an oligotrophic freshwater lake.</title>
        <authorList>
            <person name="Park M."/>
        </authorList>
    </citation>
    <scope>NUCLEOTIDE SEQUENCE [LARGE SCALE GENOMIC DNA]</scope>
    <source>
        <strain evidence="2 3">IMCC26218</strain>
    </source>
</reference>
<organism evidence="2 3">
    <name type="scientific">Rhodoferax lacus</name>
    <dbReference type="NCBI Taxonomy" id="2184758"/>
    <lineage>
        <taxon>Bacteria</taxon>
        <taxon>Pseudomonadati</taxon>
        <taxon>Pseudomonadota</taxon>
        <taxon>Betaproteobacteria</taxon>
        <taxon>Burkholderiales</taxon>
        <taxon>Comamonadaceae</taxon>
        <taxon>Rhodoferax</taxon>
    </lineage>
</organism>
<feature type="domain" description="Co-chaperone DjlA N-terminal" evidence="1">
    <location>
        <begin position="11"/>
        <end position="129"/>
    </location>
</feature>
<dbReference type="Pfam" id="PF05099">
    <property type="entry name" value="TerB"/>
    <property type="match status" value="1"/>
</dbReference>
<gene>
    <name evidence="2" type="ORF">DIC66_17390</name>
</gene>
<dbReference type="Gene3D" id="1.10.3680.10">
    <property type="entry name" value="TerB-like"/>
    <property type="match status" value="1"/>
</dbReference>
<dbReference type="CDD" id="cd07177">
    <property type="entry name" value="terB_like"/>
    <property type="match status" value="1"/>
</dbReference>
<accession>A0A3E1R8D0</accession>
<evidence type="ECO:0000259" key="1">
    <source>
        <dbReference type="Pfam" id="PF05099"/>
    </source>
</evidence>
<evidence type="ECO:0000313" key="2">
    <source>
        <dbReference type="EMBL" id="RFO95577.1"/>
    </source>
</evidence>
<dbReference type="InterPro" id="IPR029024">
    <property type="entry name" value="TerB-like"/>
</dbReference>
<dbReference type="RefSeq" id="WP_117179370.1">
    <property type="nucleotide sequence ID" value="NZ_QFZK01000014.1"/>
</dbReference>
<keyword evidence="3" id="KW-1185">Reference proteome</keyword>
<dbReference type="SUPFAM" id="SSF158682">
    <property type="entry name" value="TerB-like"/>
    <property type="match status" value="1"/>
</dbReference>
<sequence>MRKYPPNSPEAAARIVALTLIADGDVNKAELALLDAVAAHEQLGLEREALHGVIDAFCEDLLSSQQLAWSDSCPVDAYTLAALMGEIDAPALRRKVLDLCVRLAQVDGHVAAGESVVLAAAAEHWRLHPGPRAPAADGMHGLAQP</sequence>
<dbReference type="OrthoDB" id="8526975at2"/>
<dbReference type="InterPro" id="IPR007791">
    <property type="entry name" value="DjlA_N"/>
</dbReference>
<evidence type="ECO:0000313" key="3">
    <source>
        <dbReference type="Proteomes" id="UP000260665"/>
    </source>
</evidence>
<proteinExistence type="predicted"/>
<dbReference type="Proteomes" id="UP000260665">
    <property type="component" value="Unassembled WGS sequence"/>
</dbReference>
<dbReference type="EMBL" id="QFZK01000014">
    <property type="protein sequence ID" value="RFO95577.1"/>
    <property type="molecule type" value="Genomic_DNA"/>
</dbReference>
<name>A0A3E1R8D0_9BURK</name>
<comment type="caution">
    <text evidence="2">The sequence shown here is derived from an EMBL/GenBank/DDBJ whole genome shotgun (WGS) entry which is preliminary data.</text>
</comment>
<protein>
    <recommendedName>
        <fullName evidence="1">Co-chaperone DjlA N-terminal domain-containing protein</fullName>
    </recommendedName>
</protein>
<dbReference type="AlphaFoldDB" id="A0A3E1R8D0"/>